<dbReference type="InterPro" id="IPR010035">
    <property type="entry name" value="Thi_S"/>
</dbReference>
<reference evidence="1 2" key="1">
    <citation type="submission" date="2020-08" db="EMBL/GenBank/DDBJ databases">
        <title>Genomic Encyclopedia of Type Strains, Phase IV (KMG-V): Genome sequencing to study the core and pangenomes of soil and plant-associated prokaryotes.</title>
        <authorList>
            <person name="Whitman W."/>
        </authorList>
    </citation>
    <scope>NUCLEOTIDE SEQUENCE [LARGE SCALE GENOMIC DNA]</scope>
    <source>
        <strain evidence="1 2">M8UP14</strain>
    </source>
</reference>
<dbReference type="AlphaFoldDB" id="A0A7W7ZDZ8"/>
<dbReference type="RefSeq" id="WP_184217215.1">
    <property type="nucleotide sequence ID" value="NZ_JACHIP010000003.1"/>
</dbReference>
<dbReference type="Pfam" id="PF02597">
    <property type="entry name" value="ThiS"/>
    <property type="match status" value="1"/>
</dbReference>
<dbReference type="InterPro" id="IPR016155">
    <property type="entry name" value="Mopterin_synth/thiamin_S_b"/>
</dbReference>
<dbReference type="Proteomes" id="UP000540989">
    <property type="component" value="Unassembled WGS sequence"/>
</dbReference>
<gene>
    <name evidence="1" type="ORF">HDF16_002709</name>
</gene>
<dbReference type="NCBIfam" id="TIGR01683">
    <property type="entry name" value="thiS"/>
    <property type="match status" value="1"/>
</dbReference>
<comment type="caution">
    <text evidence="1">The sequence shown here is derived from an EMBL/GenBank/DDBJ whole genome shotgun (WGS) entry which is preliminary data.</text>
</comment>
<dbReference type="InterPro" id="IPR012675">
    <property type="entry name" value="Beta-grasp_dom_sf"/>
</dbReference>
<dbReference type="PANTHER" id="PTHR34472">
    <property type="entry name" value="SULFUR CARRIER PROTEIN THIS"/>
    <property type="match status" value="1"/>
</dbReference>
<dbReference type="PANTHER" id="PTHR34472:SF1">
    <property type="entry name" value="SULFUR CARRIER PROTEIN THIS"/>
    <property type="match status" value="1"/>
</dbReference>
<dbReference type="CDD" id="cd00565">
    <property type="entry name" value="Ubl_ThiS"/>
    <property type="match status" value="1"/>
</dbReference>
<dbReference type="Gene3D" id="3.10.20.30">
    <property type="match status" value="1"/>
</dbReference>
<evidence type="ECO:0000313" key="1">
    <source>
        <dbReference type="EMBL" id="MBB5058003.1"/>
    </source>
</evidence>
<protein>
    <submittedName>
        <fullName evidence="1">Thiamine biosynthesis protein ThiS</fullName>
    </submittedName>
</protein>
<keyword evidence="2" id="KW-1185">Reference proteome</keyword>
<sequence>MALEIILNGHVRVFAEMENGSTIAQLLGALELKADRVAIELNGAITPRAAWAETMIVSKDRIELVHFVGGGAQ</sequence>
<dbReference type="EMBL" id="JACHIP010000003">
    <property type="protein sequence ID" value="MBB5058003.1"/>
    <property type="molecule type" value="Genomic_DNA"/>
</dbReference>
<organism evidence="1 2">
    <name type="scientific">Granulicella aggregans</name>
    <dbReference type="NCBI Taxonomy" id="474949"/>
    <lineage>
        <taxon>Bacteria</taxon>
        <taxon>Pseudomonadati</taxon>
        <taxon>Acidobacteriota</taxon>
        <taxon>Terriglobia</taxon>
        <taxon>Terriglobales</taxon>
        <taxon>Acidobacteriaceae</taxon>
        <taxon>Granulicella</taxon>
    </lineage>
</organism>
<evidence type="ECO:0000313" key="2">
    <source>
        <dbReference type="Proteomes" id="UP000540989"/>
    </source>
</evidence>
<proteinExistence type="predicted"/>
<dbReference type="SUPFAM" id="SSF54285">
    <property type="entry name" value="MoaD/ThiS"/>
    <property type="match status" value="1"/>
</dbReference>
<accession>A0A7W7ZDZ8</accession>
<name>A0A7W7ZDZ8_9BACT</name>
<dbReference type="InterPro" id="IPR003749">
    <property type="entry name" value="ThiS/MoaD-like"/>
</dbReference>